<evidence type="ECO:0000256" key="1">
    <source>
        <dbReference type="SAM" id="MobiDB-lite"/>
    </source>
</evidence>
<name>A0ABN8YCK6_RANTA</name>
<feature type="region of interest" description="Disordered" evidence="1">
    <location>
        <begin position="1"/>
        <end position="28"/>
    </location>
</feature>
<gene>
    <name evidence="2" type="ORF">MRATA1EN1_LOCUS7883</name>
</gene>
<organism evidence="2 3">
    <name type="scientific">Rangifer tarandus platyrhynchus</name>
    <name type="common">Svalbard reindeer</name>
    <dbReference type="NCBI Taxonomy" id="3082113"/>
    <lineage>
        <taxon>Eukaryota</taxon>
        <taxon>Metazoa</taxon>
        <taxon>Chordata</taxon>
        <taxon>Craniata</taxon>
        <taxon>Vertebrata</taxon>
        <taxon>Euteleostomi</taxon>
        <taxon>Mammalia</taxon>
        <taxon>Eutheria</taxon>
        <taxon>Laurasiatheria</taxon>
        <taxon>Artiodactyla</taxon>
        <taxon>Ruminantia</taxon>
        <taxon>Pecora</taxon>
        <taxon>Cervidae</taxon>
        <taxon>Odocoileinae</taxon>
        <taxon>Rangifer</taxon>
    </lineage>
</organism>
<protein>
    <submittedName>
        <fullName evidence="2">Uncharacterized protein</fullName>
    </submittedName>
</protein>
<feature type="compositionally biased region" description="Basic and acidic residues" evidence="1">
    <location>
        <begin position="7"/>
        <end position="28"/>
    </location>
</feature>
<sequence length="121" mass="13786">MLTPWKESYDQPRQHIKKQKDGNDNPICKTEKETQMYRIDFWTLWEKARVGCFERTACILSIVKQITSPGGMHETSARACCTGKTQRNQVERELGGGIGMGNTCNSMADSYQCMTKPTEML</sequence>
<evidence type="ECO:0000313" key="2">
    <source>
        <dbReference type="EMBL" id="CAI9158921.1"/>
    </source>
</evidence>
<keyword evidence="3" id="KW-1185">Reference proteome</keyword>
<evidence type="ECO:0000313" key="3">
    <source>
        <dbReference type="Proteomes" id="UP001176941"/>
    </source>
</evidence>
<reference evidence="2" key="1">
    <citation type="submission" date="2023-04" db="EMBL/GenBank/DDBJ databases">
        <authorList>
            <consortium name="ELIXIR-Norway"/>
        </authorList>
    </citation>
    <scope>NUCLEOTIDE SEQUENCE [LARGE SCALE GENOMIC DNA]</scope>
</reference>
<proteinExistence type="predicted"/>
<dbReference type="EMBL" id="OX459954">
    <property type="protein sequence ID" value="CAI9158921.1"/>
    <property type="molecule type" value="Genomic_DNA"/>
</dbReference>
<dbReference type="Proteomes" id="UP001176941">
    <property type="component" value="Chromosome 18"/>
</dbReference>
<accession>A0ABN8YCK6</accession>